<dbReference type="EMBL" id="JABUFE010000004">
    <property type="protein sequence ID" value="NSX54902.1"/>
    <property type="molecule type" value="Genomic_DNA"/>
</dbReference>
<dbReference type="Proteomes" id="UP000777935">
    <property type="component" value="Unassembled WGS sequence"/>
</dbReference>
<gene>
    <name evidence="2" type="ORF">HRQ87_08825</name>
</gene>
<feature type="domain" description="Polysaccharide pyruvyl transferase" evidence="1">
    <location>
        <begin position="77"/>
        <end position="186"/>
    </location>
</feature>
<keyword evidence="2" id="KW-0808">Transferase</keyword>
<dbReference type="InterPro" id="IPR007345">
    <property type="entry name" value="Polysacch_pyruvyl_Trfase"/>
</dbReference>
<proteinExistence type="predicted"/>
<name>A0ABX2IPT8_9RHOB</name>
<comment type="caution">
    <text evidence="2">The sequence shown here is derived from an EMBL/GenBank/DDBJ whole genome shotgun (WGS) entry which is preliminary data.</text>
</comment>
<dbReference type="Pfam" id="PF04230">
    <property type="entry name" value="PS_pyruv_trans"/>
    <property type="match status" value="1"/>
</dbReference>
<dbReference type="GO" id="GO:0016740">
    <property type="term" value="F:transferase activity"/>
    <property type="evidence" value="ECO:0007669"/>
    <property type="project" value="UniProtKB-KW"/>
</dbReference>
<evidence type="ECO:0000313" key="3">
    <source>
        <dbReference type="Proteomes" id="UP000777935"/>
    </source>
</evidence>
<sequence length="304" mass="33817">MKLTFFDNDIPNFGDEVNRTMWGHFTPPDFFDQDESELFIAIGSILYDDYPAAARKIVAGSGYAGYSNAPNVHDGTWEILFVRGPQTAEVLGIDPSLAVTDSAVLLRATPLPDPAPNIGAAFMPHFDSLQRGDWAKVCKMAGITFIDPRDPVDRIIAQIRGADVVVTEAMHGAIVSDAMRTPWVSVLPIHKAHRFKWLDWARSVEIDYQPKRLWPSSTREALTFFTGHHGIGARTKRVLDSAPTRPFTWAIEHIAAQKLQNLVKQTPQLSDDAVIERVTDRAVTAIETFVKSRRSGDKPIRAAE</sequence>
<reference evidence="2 3" key="1">
    <citation type="submission" date="2020-06" db="EMBL/GenBank/DDBJ databases">
        <title>Sulfitobacter algicola sp. nov., isolated from green algae.</title>
        <authorList>
            <person name="Wang C."/>
        </authorList>
    </citation>
    <scope>NUCLEOTIDE SEQUENCE [LARGE SCALE GENOMIC DNA]</scope>
    <source>
        <strain evidence="2 3">1151</strain>
    </source>
</reference>
<organism evidence="2 3">
    <name type="scientific">Parasulfitobacter algicola</name>
    <dbReference type="NCBI Taxonomy" id="2614809"/>
    <lineage>
        <taxon>Bacteria</taxon>
        <taxon>Pseudomonadati</taxon>
        <taxon>Pseudomonadota</taxon>
        <taxon>Alphaproteobacteria</taxon>
        <taxon>Rhodobacterales</taxon>
        <taxon>Roseobacteraceae</taxon>
        <taxon>Parasulfitobacter</taxon>
    </lineage>
</organism>
<dbReference type="RefSeq" id="WP_174137413.1">
    <property type="nucleotide sequence ID" value="NZ_JABUFE010000004.1"/>
</dbReference>
<evidence type="ECO:0000313" key="2">
    <source>
        <dbReference type="EMBL" id="NSX54902.1"/>
    </source>
</evidence>
<protein>
    <submittedName>
        <fullName evidence="2">Polysaccharide pyruvyl transferase family protein</fullName>
    </submittedName>
</protein>
<evidence type="ECO:0000259" key="1">
    <source>
        <dbReference type="Pfam" id="PF04230"/>
    </source>
</evidence>
<keyword evidence="3" id="KW-1185">Reference proteome</keyword>
<accession>A0ABX2IPT8</accession>